<reference evidence="2 3" key="1">
    <citation type="journal article" date="2020" name="ISME J.">
        <title>Uncovering the hidden diversity of litter-decomposition mechanisms in mushroom-forming fungi.</title>
        <authorList>
            <person name="Floudas D."/>
            <person name="Bentzer J."/>
            <person name="Ahren D."/>
            <person name="Johansson T."/>
            <person name="Persson P."/>
            <person name="Tunlid A."/>
        </authorList>
    </citation>
    <scope>NUCLEOTIDE SEQUENCE [LARGE SCALE GENOMIC DNA]</scope>
    <source>
        <strain evidence="2 3">CBS 406.79</strain>
    </source>
</reference>
<name>A0A8H5CJC3_9AGAR</name>
<dbReference type="AlphaFoldDB" id="A0A8H5CJC3"/>
<keyword evidence="3" id="KW-1185">Reference proteome</keyword>
<evidence type="ECO:0000313" key="3">
    <source>
        <dbReference type="Proteomes" id="UP000518752"/>
    </source>
</evidence>
<organism evidence="2 3">
    <name type="scientific">Collybiopsis confluens</name>
    <dbReference type="NCBI Taxonomy" id="2823264"/>
    <lineage>
        <taxon>Eukaryota</taxon>
        <taxon>Fungi</taxon>
        <taxon>Dikarya</taxon>
        <taxon>Basidiomycota</taxon>
        <taxon>Agaricomycotina</taxon>
        <taxon>Agaricomycetes</taxon>
        <taxon>Agaricomycetidae</taxon>
        <taxon>Agaricales</taxon>
        <taxon>Marasmiineae</taxon>
        <taxon>Omphalotaceae</taxon>
        <taxon>Collybiopsis</taxon>
    </lineage>
</organism>
<feature type="region of interest" description="Disordered" evidence="1">
    <location>
        <begin position="193"/>
        <end position="249"/>
    </location>
</feature>
<comment type="caution">
    <text evidence="2">The sequence shown here is derived from an EMBL/GenBank/DDBJ whole genome shotgun (WGS) entry which is preliminary data.</text>
</comment>
<protein>
    <submittedName>
        <fullName evidence="2">Uncharacterized protein</fullName>
    </submittedName>
</protein>
<feature type="region of interest" description="Disordered" evidence="1">
    <location>
        <begin position="122"/>
        <end position="152"/>
    </location>
</feature>
<dbReference type="Proteomes" id="UP000518752">
    <property type="component" value="Unassembled WGS sequence"/>
</dbReference>
<dbReference type="EMBL" id="JAACJN010000489">
    <property type="protein sequence ID" value="KAF5342795.1"/>
    <property type="molecule type" value="Genomic_DNA"/>
</dbReference>
<accession>A0A8H5CJC3</accession>
<sequence length="284" mass="32048">MPTDPFPIFHAMSGGDGVVPVEKMEDMSALSEETIKPYKVEEKMYDHRTWQVDEPGSRVKYSESIFRRKSCPDLLRSCFYNISLFSYTERIQPSKSHMRRGQSPSSKQAIFEKQGCRDEALDRHAAHGERHQRDAEQVSGVGRWGYTPRSSVKGANMERSRLVQARTLAHRRGDHREVLGAQIVEFDAKYGTSDPGSTSVNGGTGGWHWRRRRRRAEQQEAERKRKETKMALMGGGDGSGKSTPVDPSARLKTVPRTMLAKTPTPGPSRCVISDLIVHMMDTEI</sequence>
<gene>
    <name evidence="2" type="ORF">D9757_014638</name>
</gene>
<evidence type="ECO:0000313" key="2">
    <source>
        <dbReference type="EMBL" id="KAF5342795.1"/>
    </source>
</evidence>
<proteinExistence type="predicted"/>
<dbReference type="OrthoDB" id="166375at2759"/>
<evidence type="ECO:0000256" key="1">
    <source>
        <dbReference type="SAM" id="MobiDB-lite"/>
    </source>
</evidence>
<feature type="compositionally biased region" description="Basic and acidic residues" evidence="1">
    <location>
        <begin position="216"/>
        <end position="229"/>
    </location>
</feature>
<feature type="compositionally biased region" description="Basic and acidic residues" evidence="1">
    <location>
        <begin position="122"/>
        <end position="136"/>
    </location>
</feature>